<dbReference type="InterPro" id="IPR016181">
    <property type="entry name" value="Acyl_CoA_acyltransferase"/>
</dbReference>
<feature type="domain" description="N-acetyltransferase" evidence="1">
    <location>
        <begin position="3"/>
        <end position="184"/>
    </location>
</feature>
<dbReference type="SUPFAM" id="SSF55729">
    <property type="entry name" value="Acyl-CoA N-acyltransferases (Nat)"/>
    <property type="match status" value="1"/>
</dbReference>
<dbReference type="RefSeq" id="WP_220204446.1">
    <property type="nucleotide sequence ID" value="NZ_BNJK01000001.1"/>
</dbReference>
<dbReference type="InterPro" id="IPR000182">
    <property type="entry name" value="GNAT_dom"/>
</dbReference>
<dbReference type="PROSITE" id="PS51186">
    <property type="entry name" value="GNAT"/>
    <property type="match status" value="1"/>
</dbReference>
<proteinExistence type="predicted"/>
<reference evidence="2" key="1">
    <citation type="submission" date="2020-10" db="EMBL/GenBank/DDBJ databases">
        <title>Taxonomic study of unclassified bacteria belonging to the class Ktedonobacteria.</title>
        <authorList>
            <person name="Yabe S."/>
            <person name="Wang C.M."/>
            <person name="Zheng Y."/>
            <person name="Sakai Y."/>
            <person name="Cavaletti L."/>
            <person name="Monciardini P."/>
            <person name="Donadio S."/>
        </authorList>
    </citation>
    <scope>NUCLEOTIDE SEQUENCE</scope>
    <source>
        <strain evidence="2">ID150040</strain>
    </source>
</reference>
<dbReference type="GO" id="GO:0016747">
    <property type="term" value="F:acyltransferase activity, transferring groups other than amino-acyl groups"/>
    <property type="evidence" value="ECO:0007669"/>
    <property type="project" value="InterPro"/>
</dbReference>
<keyword evidence="3" id="KW-1185">Reference proteome</keyword>
<accession>A0A8J3IE31</accession>
<evidence type="ECO:0000313" key="2">
    <source>
        <dbReference type="EMBL" id="GHO93674.1"/>
    </source>
</evidence>
<dbReference type="Proteomes" id="UP000597444">
    <property type="component" value="Unassembled WGS sequence"/>
</dbReference>
<organism evidence="2 3">
    <name type="scientific">Reticulibacter mediterranei</name>
    <dbReference type="NCBI Taxonomy" id="2778369"/>
    <lineage>
        <taxon>Bacteria</taxon>
        <taxon>Bacillati</taxon>
        <taxon>Chloroflexota</taxon>
        <taxon>Ktedonobacteria</taxon>
        <taxon>Ktedonobacterales</taxon>
        <taxon>Reticulibacteraceae</taxon>
        <taxon>Reticulibacter</taxon>
    </lineage>
</organism>
<protein>
    <recommendedName>
        <fullName evidence="1">N-acetyltransferase domain-containing protein</fullName>
    </recommendedName>
</protein>
<evidence type="ECO:0000313" key="3">
    <source>
        <dbReference type="Proteomes" id="UP000597444"/>
    </source>
</evidence>
<dbReference type="Pfam" id="PF00583">
    <property type="entry name" value="Acetyltransf_1"/>
    <property type="match status" value="1"/>
</dbReference>
<dbReference type="Gene3D" id="3.40.630.30">
    <property type="match status" value="1"/>
</dbReference>
<comment type="caution">
    <text evidence="2">The sequence shown here is derived from an EMBL/GenBank/DDBJ whole genome shotgun (WGS) entry which is preliminary data.</text>
</comment>
<sequence length="188" mass="21573">MAIQIHDLSAQQLADTTLQRQIGEVYQEAFTTLNLYENAERLMEMLEVHRTREGFRCLVAQDDTTQQIVGFIYGFTSRPGFWWFDTVSRALSKHAIEIWFTNAYEVVEFAVAPAWHGQGIGGRLHDALMDSLPVDTYSTAVLSTYPGDTNAMYLYRKRGWVPLLQDFYFPGRTRPMVIMGLDLEARAH</sequence>
<gene>
    <name evidence="2" type="ORF">KSF_037220</name>
</gene>
<evidence type="ECO:0000259" key="1">
    <source>
        <dbReference type="PROSITE" id="PS51186"/>
    </source>
</evidence>
<name>A0A8J3IE31_9CHLR</name>
<dbReference type="AlphaFoldDB" id="A0A8J3IE31"/>
<dbReference type="CDD" id="cd04301">
    <property type="entry name" value="NAT_SF"/>
    <property type="match status" value="1"/>
</dbReference>
<dbReference type="EMBL" id="BNJK01000001">
    <property type="protein sequence ID" value="GHO93674.1"/>
    <property type="molecule type" value="Genomic_DNA"/>
</dbReference>